<evidence type="ECO:0008006" key="5">
    <source>
        <dbReference type="Google" id="ProtNLM"/>
    </source>
</evidence>
<gene>
    <name evidence="2" type="ORF">R77569_02008</name>
    <name evidence="1" type="ORF">R77591_00058</name>
</gene>
<dbReference type="CDD" id="cd14744">
    <property type="entry name" value="PAAR_CT_2"/>
    <property type="match status" value="1"/>
</dbReference>
<keyword evidence="4" id="KW-1185">Reference proteome</keyword>
<name>A0AAD2EDP5_9RALS</name>
<dbReference type="Pfam" id="PF05488">
    <property type="entry name" value="PAAR_motif"/>
    <property type="match status" value="1"/>
</dbReference>
<evidence type="ECO:0000313" key="4">
    <source>
        <dbReference type="Proteomes" id="UP001190452"/>
    </source>
</evidence>
<dbReference type="EMBL" id="CATVXE010000001">
    <property type="protein sequence ID" value="CAJ0678967.1"/>
    <property type="molecule type" value="Genomic_DNA"/>
</dbReference>
<sequence length="190" mass="20523">MLGLFHARTATQMKILGWIRVGDKAACGGTVLEGNGTTSSYGKPLAYTGARMACQKNCVIVEGHTLVSFDGKMLAHHGHRTSNGCPLLSTMNDQHGWAADSDAPVATEFFKNADGYWAPKIADGQFDEQTHLAVDAVPGWPYYIETKDGRVFSGRVDDSGKLPRIDTYGEDTYTVLWGDEAFAKMAEGAA</sequence>
<dbReference type="EMBL" id="CAUDKV010000007">
    <property type="protein sequence ID" value="CAJ0867801.1"/>
    <property type="molecule type" value="Genomic_DNA"/>
</dbReference>
<comment type="caution">
    <text evidence="1">The sequence shown here is derived from an EMBL/GenBank/DDBJ whole genome shotgun (WGS) entry which is preliminary data.</text>
</comment>
<dbReference type="InterPro" id="IPR008727">
    <property type="entry name" value="PAAR_motif"/>
</dbReference>
<proteinExistence type="predicted"/>
<reference evidence="1 4" key="1">
    <citation type="submission" date="2023-07" db="EMBL/GenBank/DDBJ databases">
        <authorList>
            <person name="Peeters C."/>
        </authorList>
    </citation>
    <scope>NUCLEOTIDE SEQUENCE</scope>
    <source>
        <strain evidence="2 4">R-77569</strain>
        <strain evidence="1">R-77591</strain>
    </source>
</reference>
<dbReference type="AlphaFoldDB" id="A0AAD2EDP5"/>
<dbReference type="Proteomes" id="UP001190002">
    <property type="component" value="Unassembled WGS sequence"/>
</dbReference>
<dbReference type="Proteomes" id="UP001190452">
    <property type="component" value="Unassembled WGS sequence"/>
</dbReference>
<evidence type="ECO:0000313" key="3">
    <source>
        <dbReference type="Proteomes" id="UP001190002"/>
    </source>
</evidence>
<evidence type="ECO:0000313" key="2">
    <source>
        <dbReference type="EMBL" id="CAJ0867801.1"/>
    </source>
</evidence>
<accession>A0AAD2EDP5</accession>
<evidence type="ECO:0000313" key="1">
    <source>
        <dbReference type="EMBL" id="CAJ0678967.1"/>
    </source>
</evidence>
<protein>
    <recommendedName>
        <fullName evidence="5">PAAR domain-containing protein</fullName>
    </recommendedName>
</protein>
<dbReference type="RefSeq" id="WP_226946981.1">
    <property type="nucleotide sequence ID" value="NZ_CATVXE010000001.1"/>
</dbReference>
<organism evidence="1 3">
    <name type="scientific">Ralstonia mannitolilytica</name>
    <dbReference type="NCBI Taxonomy" id="105219"/>
    <lineage>
        <taxon>Bacteria</taxon>
        <taxon>Pseudomonadati</taxon>
        <taxon>Pseudomonadota</taxon>
        <taxon>Betaproteobacteria</taxon>
        <taxon>Burkholderiales</taxon>
        <taxon>Burkholderiaceae</taxon>
        <taxon>Ralstonia</taxon>
    </lineage>
</organism>